<dbReference type="AlphaFoldDB" id="A0A0F5HPE6"/>
<keyword evidence="2" id="KW-0732">Signal</keyword>
<feature type="region of interest" description="Disordered" evidence="6">
    <location>
        <begin position="33"/>
        <end position="52"/>
    </location>
</feature>
<evidence type="ECO:0000256" key="3">
    <source>
        <dbReference type="ARBA" id="ARBA00023002"/>
    </source>
</evidence>
<gene>
    <name evidence="9" type="ORF">QY95_03819</name>
</gene>
<dbReference type="InterPro" id="IPR012336">
    <property type="entry name" value="Thioredoxin-like_fold"/>
</dbReference>
<name>A0A0F5HPE6_BACTR</name>
<evidence type="ECO:0000313" key="10">
    <source>
        <dbReference type="Proteomes" id="UP000031563"/>
    </source>
</evidence>
<comment type="similarity">
    <text evidence="1">Belongs to the thioredoxin family. DsbA subfamily.</text>
</comment>
<evidence type="ECO:0000259" key="8">
    <source>
        <dbReference type="PROSITE" id="PS51352"/>
    </source>
</evidence>
<keyword evidence="7" id="KW-1133">Transmembrane helix</keyword>
<evidence type="ECO:0000256" key="5">
    <source>
        <dbReference type="ARBA" id="ARBA00023284"/>
    </source>
</evidence>
<dbReference type="PROSITE" id="PS51352">
    <property type="entry name" value="THIOREDOXIN_2"/>
    <property type="match status" value="1"/>
</dbReference>
<dbReference type="OrthoDB" id="117402at2"/>
<dbReference type="PANTHER" id="PTHR13887">
    <property type="entry name" value="GLUTATHIONE S-TRANSFERASE KAPPA"/>
    <property type="match status" value="1"/>
</dbReference>
<evidence type="ECO:0000313" key="9">
    <source>
        <dbReference type="EMBL" id="KKB34707.1"/>
    </source>
</evidence>
<reference evidence="9" key="1">
    <citation type="submission" date="2015-02" db="EMBL/GenBank/DDBJ databases">
        <title>Genome Assembly of Bacillaceae bacterium MTCC 8252.</title>
        <authorList>
            <person name="Verma A."/>
            <person name="Khatri I."/>
            <person name="Mual P."/>
            <person name="Subramanian S."/>
            <person name="Krishnamurthi S."/>
        </authorList>
    </citation>
    <scope>NUCLEOTIDE SEQUENCE [LARGE SCALE GENOMIC DNA]</scope>
    <source>
        <strain evidence="9">MTCC 8252</strain>
    </source>
</reference>
<organism evidence="9 10">
    <name type="scientific">Bacillus thermotolerans</name>
    <name type="common">Quasibacillus thermotolerans</name>
    <dbReference type="NCBI Taxonomy" id="1221996"/>
    <lineage>
        <taxon>Bacteria</taxon>
        <taxon>Bacillati</taxon>
        <taxon>Bacillota</taxon>
        <taxon>Bacilli</taxon>
        <taxon>Bacillales</taxon>
        <taxon>Bacillaceae</taxon>
        <taxon>Bacillus</taxon>
    </lineage>
</organism>
<keyword evidence="10" id="KW-1185">Reference proteome</keyword>
<evidence type="ECO:0000256" key="6">
    <source>
        <dbReference type="SAM" id="MobiDB-lite"/>
    </source>
</evidence>
<feature type="transmembrane region" description="Helical" evidence="7">
    <location>
        <begin position="7"/>
        <end position="25"/>
    </location>
</feature>
<dbReference type="InterPro" id="IPR013766">
    <property type="entry name" value="Thioredoxin_domain"/>
</dbReference>
<dbReference type="GO" id="GO:0016491">
    <property type="term" value="F:oxidoreductase activity"/>
    <property type="evidence" value="ECO:0007669"/>
    <property type="project" value="UniProtKB-KW"/>
</dbReference>
<dbReference type="EMBL" id="JWIR02000080">
    <property type="protein sequence ID" value="KKB34707.1"/>
    <property type="molecule type" value="Genomic_DNA"/>
</dbReference>
<evidence type="ECO:0000256" key="2">
    <source>
        <dbReference type="ARBA" id="ARBA00022729"/>
    </source>
</evidence>
<dbReference type="PANTHER" id="PTHR13887:SF14">
    <property type="entry name" value="DISULFIDE BOND FORMATION PROTEIN D"/>
    <property type="match status" value="1"/>
</dbReference>
<dbReference type="Proteomes" id="UP000031563">
    <property type="component" value="Unassembled WGS sequence"/>
</dbReference>
<sequence length="227" mass="25411">MKNSKNIVISTLVLFAAIVGLVLFLNREEEETVTETENSVKKHPPIENQPTIGEGDAPVSIVEFGDYKCPSCKAWGETVYPKLAEEYINTGKAKFSYINVLFHGKESTLAALASESVYKQDPKAFWSFHKAVFDAQPANQNHDDQWVTPEKLVELAKAHAPNIDMKQLEEDINTQGTMEEVSKDDQLVKDFSVPFTPTIIINGVMLEDPFDYETIVSLIEKGSVKEK</sequence>
<comment type="caution">
    <text evidence="9">The sequence shown here is derived from an EMBL/GenBank/DDBJ whole genome shotgun (WGS) entry which is preliminary data.</text>
</comment>
<keyword evidence="5" id="KW-0676">Redox-active center</keyword>
<dbReference type="Pfam" id="PF13462">
    <property type="entry name" value="Thioredoxin_4"/>
    <property type="match status" value="1"/>
</dbReference>
<feature type="domain" description="Thioredoxin" evidence="8">
    <location>
        <begin position="37"/>
        <end position="161"/>
    </location>
</feature>
<dbReference type="InterPro" id="IPR036249">
    <property type="entry name" value="Thioredoxin-like_sf"/>
</dbReference>
<proteinExistence type="inferred from homology"/>
<dbReference type="Gene3D" id="3.40.30.10">
    <property type="entry name" value="Glutaredoxin"/>
    <property type="match status" value="1"/>
</dbReference>
<keyword evidence="3" id="KW-0560">Oxidoreductase</keyword>
<accession>A0A0F5HPE6</accession>
<dbReference type="RefSeq" id="WP_040037569.1">
    <property type="nucleotide sequence ID" value="NZ_JWIQ02000059.1"/>
</dbReference>
<evidence type="ECO:0000256" key="1">
    <source>
        <dbReference type="ARBA" id="ARBA00005791"/>
    </source>
</evidence>
<keyword evidence="7" id="KW-0812">Transmembrane</keyword>
<dbReference type="STRING" id="1221996.QY95_03819"/>
<keyword evidence="4" id="KW-1015">Disulfide bond</keyword>
<evidence type="ECO:0000256" key="4">
    <source>
        <dbReference type="ARBA" id="ARBA00023157"/>
    </source>
</evidence>
<dbReference type="SUPFAM" id="SSF52833">
    <property type="entry name" value="Thioredoxin-like"/>
    <property type="match status" value="1"/>
</dbReference>
<protein>
    <submittedName>
        <fullName evidence="9">Periplasmic thiol:disulfide interchange protein DsbA</fullName>
    </submittedName>
</protein>
<keyword evidence="7" id="KW-0472">Membrane</keyword>
<evidence type="ECO:0000256" key="7">
    <source>
        <dbReference type="SAM" id="Phobius"/>
    </source>
</evidence>